<evidence type="ECO:0000313" key="4">
    <source>
        <dbReference type="Proteomes" id="UP000325787"/>
    </source>
</evidence>
<name>A0A5Q0GTI9_SACSY</name>
<proteinExistence type="predicted"/>
<feature type="compositionally biased region" description="Basic residues" evidence="1">
    <location>
        <begin position="53"/>
        <end position="64"/>
    </location>
</feature>
<feature type="compositionally biased region" description="Basic and acidic residues" evidence="1">
    <location>
        <begin position="408"/>
        <end position="421"/>
    </location>
</feature>
<feature type="compositionally biased region" description="Low complexity" evidence="1">
    <location>
        <begin position="88"/>
        <end position="104"/>
    </location>
</feature>
<feature type="region of interest" description="Disordered" evidence="1">
    <location>
        <begin position="1"/>
        <end position="155"/>
    </location>
</feature>
<feature type="compositionally biased region" description="Basic and acidic residues" evidence="1">
    <location>
        <begin position="373"/>
        <end position="400"/>
    </location>
</feature>
<feature type="compositionally biased region" description="Gly residues" evidence="1">
    <location>
        <begin position="7"/>
        <end position="26"/>
    </location>
</feature>
<feature type="transmembrane region" description="Helical" evidence="2">
    <location>
        <begin position="187"/>
        <end position="208"/>
    </location>
</feature>
<reference evidence="4" key="1">
    <citation type="journal article" date="2021" name="Curr. Microbiol.">
        <title>Complete genome of nocamycin-producing strain Saccharothrix syringae NRRL B-16468 reveals the biosynthetic potential for secondary metabolites.</title>
        <authorList>
            <person name="Mo X."/>
            <person name="Yang S."/>
        </authorList>
    </citation>
    <scope>NUCLEOTIDE SEQUENCE [LARGE SCALE GENOMIC DNA]</scope>
    <source>
        <strain evidence="4">ATCC 51364 / DSM 43886 / JCM 6844 / KCTC 9398 / NBRC 14523 / NRRL B-16468 / INA 2240</strain>
    </source>
</reference>
<dbReference type="InterPro" id="IPR025519">
    <property type="entry name" value="DUF4407"/>
</dbReference>
<feature type="region of interest" description="Disordered" evidence="1">
    <location>
        <begin position="369"/>
        <end position="421"/>
    </location>
</feature>
<feature type="transmembrane region" description="Helical" evidence="2">
    <location>
        <begin position="254"/>
        <end position="274"/>
    </location>
</feature>
<accession>A0A5Q0GTI9</accession>
<keyword evidence="4" id="KW-1185">Reference proteome</keyword>
<feature type="transmembrane region" description="Helical" evidence="2">
    <location>
        <begin position="214"/>
        <end position="233"/>
    </location>
</feature>
<feature type="region of interest" description="Disordered" evidence="1">
    <location>
        <begin position="625"/>
        <end position="655"/>
    </location>
</feature>
<keyword evidence="2" id="KW-1133">Transmembrane helix</keyword>
<gene>
    <name evidence="3" type="ORF">EKG83_05505</name>
</gene>
<sequence length="655" mass="70024">MARRGRVGGGGGARGRGGRGRPGVQGGRPARPGQHAGGARRDRPGPRPGAQRPRCRRARGRPGHRGAAAAVRTADRARARSGVALVHRTPAADARPATATGARPAPRDAGPRPERHPGRRPARPARAARDGVPTRPAGDVDRITRDRPLVPRRRRSGPMSFSLWLARLSGARTSILQKAPGDVNKHAAMGGVLLSTAGVAAVSAFFALHSVLELPLAAAVAVGLLWGVVIFNLDRMLVVTMTRGHGLLLNLLAALPRVGLALVIGSIISMPLVLRIFEPEINSELVVMQAEATTAKQQKYDEAYGRIKELEGVEAELLAVVSGRAATSVTDDPEVKTRKAELDAAEKTYQDAAASAQCEYDGTCGTGVPGDGESYRQKKRAADEARATRDRARAALDETTAKVSGRLESGKATDTENARKRLPEVQADLARLRGEREEMEKRGSTATASDTGLLARLEALDRITEGRGSGGQAHLALFLLFLCIELLPVIVKLLSGIGPETLYDRMLRRTDDGSDADDKLWADRDRDLAVDRADQKLAMQRQELDAQTRAHARTTQLVADKQFEMAKKAIDVWARLAQQRTDQELDQWIRQHGGRAAAAPTTRPAANGFDMTVPFKPVGGFGPTGTADHTTPIPFTPLPGVNGVRPGTSGPIPHP</sequence>
<feature type="compositionally biased region" description="Basic and acidic residues" evidence="1">
    <location>
        <begin position="105"/>
        <end position="116"/>
    </location>
</feature>
<dbReference type="Proteomes" id="UP000325787">
    <property type="component" value="Chromosome"/>
</dbReference>
<dbReference type="AlphaFoldDB" id="A0A5Q0GTI9"/>
<dbReference type="EMBL" id="CP034550">
    <property type="protein sequence ID" value="QFZ16995.1"/>
    <property type="molecule type" value="Genomic_DNA"/>
</dbReference>
<organism evidence="3 4">
    <name type="scientific">Saccharothrix syringae</name>
    <name type="common">Nocardiopsis syringae</name>
    <dbReference type="NCBI Taxonomy" id="103733"/>
    <lineage>
        <taxon>Bacteria</taxon>
        <taxon>Bacillati</taxon>
        <taxon>Actinomycetota</taxon>
        <taxon>Actinomycetes</taxon>
        <taxon>Pseudonocardiales</taxon>
        <taxon>Pseudonocardiaceae</taxon>
        <taxon>Saccharothrix</taxon>
    </lineage>
</organism>
<evidence type="ECO:0000256" key="2">
    <source>
        <dbReference type="SAM" id="Phobius"/>
    </source>
</evidence>
<keyword evidence="2" id="KW-0812">Transmembrane</keyword>
<dbReference type="KEGG" id="ssyi:EKG83_05505"/>
<evidence type="ECO:0000313" key="3">
    <source>
        <dbReference type="EMBL" id="QFZ16995.1"/>
    </source>
</evidence>
<evidence type="ECO:0000256" key="1">
    <source>
        <dbReference type="SAM" id="MobiDB-lite"/>
    </source>
</evidence>
<feature type="compositionally biased region" description="Basic and acidic residues" evidence="1">
    <location>
        <begin position="138"/>
        <end position="149"/>
    </location>
</feature>
<protein>
    <submittedName>
        <fullName evidence="3">DUF4407 domain-containing protein</fullName>
    </submittedName>
</protein>
<dbReference type="Pfam" id="PF14362">
    <property type="entry name" value="DUF4407"/>
    <property type="match status" value="1"/>
</dbReference>
<keyword evidence="2" id="KW-0472">Membrane</keyword>